<feature type="region of interest" description="Disordered" evidence="1">
    <location>
        <begin position="215"/>
        <end position="271"/>
    </location>
</feature>
<feature type="transmembrane region" description="Helical" evidence="2">
    <location>
        <begin position="154"/>
        <end position="175"/>
    </location>
</feature>
<evidence type="ECO:0000313" key="3">
    <source>
        <dbReference type="EMBL" id="MBB5962381.1"/>
    </source>
</evidence>
<comment type="caution">
    <text evidence="3">The sequence shown here is derived from an EMBL/GenBank/DDBJ whole genome shotgun (WGS) entry which is preliminary data.</text>
</comment>
<feature type="transmembrane region" description="Helical" evidence="2">
    <location>
        <begin position="123"/>
        <end position="142"/>
    </location>
</feature>
<keyword evidence="2" id="KW-0812">Transmembrane</keyword>
<feature type="compositionally biased region" description="Basic and acidic residues" evidence="1">
    <location>
        <begin position="291"/>
        <end position="304"/>
    </location>
</feature>
<dbReference type="AlphaFoldDB" id="A0A841CWT5"/>
<dbReference type="EMBL" id="JACHJJ010000004">
    <property type="protein sequence ID" value="MBB5962381.1"/>
    <property type="molecule type" value="Genomic_DNA"/>
</dbReference>
<evidence type="ECO:0000256" key="1">
    <source>
        <dbReference type="SAM" id="MobiDB-lite"/>
    </source>
</evidence>
<name>A0A841CWT5_PLAVE</name>
<accession>A0A841CWT5</accession>
<dbReference type="InterPro" id="IPR009339">
    <property type="entry name" value="DUF998"/>
</dbReference>
<feature type="transmembrane region" description="Helical" evidence="2">
    <location>
        <begin position="62"/>
        <end position="84"/>
    </location>
</feature>
<dbReference type="Pfam" id="PF06197">
    <property type="entry name" value="DUF998"/>
    <property type="match status" value="1"/>
</dbReference>
<reference evidence="3 4" key="1">
    <citation type="submission" date="2020-08" db="EMBL/GenBank/DDBJ databases">
        <title>Genomic Encyclopedia of Type Strains, Phase III (KMG-III): the genomes of soil and plant-associated and newly described type strains.</title>
        <authorList>
            <person name="Whitman W."/>
        </authorList>
    </citation>
    <scope>NUCLEOTIDE SEQUENCE [LARGE SCALE GENOMIC DNA]</scope>
    <source>
        <strain evidence="3 4">CECT 3303</strain>
    </source>
</reference>
<dbReference type="Proteomes" id="UP000562352">
    <property type="component" value="Unassembled WGS sequence"/>
</dbReference>
<keyword evidence="4" id="KW-1185">Reference proteome</keyword>
<evidence type="ECO:0000256" key="2">
    <source>
        <dbReference type="SAM" id="Phobius"/>
    </source>
</evidence>
<organism evidence="3 4">
    <name type="scientific">Planomonospora venezuelensis</name>
    <dbReference type="NCBI Taxonomy" id="1999"/>
    <lineage>
        <taxon>Bacteria</taxon>
        <taxon>Bacillati</taxon>
        <taxon>Actinomycetota</taxon>
        <taxon>Actinomycetes</taxon>
        <taxon>Streptosporangiales</taxon>
        <taxon>Streptosporangiaceae</taxon>
        <taxon>Planomonospora</taxon>
    </lineage>
</organism>
<gene>
    <name evidence="3" type="ORF">FHS22_001642</name>
</gene>
<dbReference type="RefSeq" id="WP_184939824.1">
    <property type="nucleotide sequence ID" value="NZ_BAAAWZ010000001.1"/>
</dbReference>
<feature type="region of interest" description="Disordered" evidence="1">
    <location>
        <begin position="285"/>
        <end position="313"/>
    </location>
</feature>
<feature type="transmembrane region" description="Helical" evidence="2">
    <location>
        <begin position="91"/>
        <end position="108"/>
    </location>
</feature>
<keyword evidence="2" id="KW-1133">Transmembrane helix</keyword>
<keyword evidence="2" id="KW-0472">Membrane</keyword>
<proteinExistence type="predicted"/>
<sequence length="321" mass="33299">MTWPVAMVEGMESKAFSGSGLVLGGYAAIGAGAVSMLGLHVVTGLDPVHTVISEYAFERDGWLLPASLTLFAVGATAFAVLLARRGQDRKAALLVGLWGLCMLLIGAFPTDRPGVPLSMSGGIHRYAAFAAFLAMPVAGLILARRNEGRPYARVVKGLSLASLGLLLLVVIPYVVRMFGVELTNDDIPAGVTQRLVVAFEVAVLATLGLALGAGPGRGRPVRRADRRTPARAGGGPEAAAAGRNEAGDGAAGGRSRYVPGPRVAADDRLSGRPMEQTARVVICRPTAVRSPESRSVKEARDGGAEHVPGAVGGRRRLAQVL</sequence>
<evidence type="ECO:0008006" key="5">
    <source>
        <dbReference type="Google" id="ProtNLM"/>
    </source>
</evidence>
<protein>
    <recommendedName>
        <fullName evidence="5">DUF998 domain-containing protein</fullName>
    </recommendedName>
</protein>
<feature type="transmembrane region" description="Helical" evidence="2">
    <location>
        <begin position="195"/>
        <end position="213"/>
    </location>
</feature>
<feature type="compositionally biased region" description="Low complexity" evidence="1">
    <location>
        <begin position="237"/>
        <end position="248"/>
    </location>
</feature>
<feature type="transmembrane region" description="Helical" evidence="2">
    <location>
        <begin position="21"/>
        <end position="42"/>
    </location>
</feature>
<evidence type="ECO:0000313" key="4">
    <source>
        <dbReference type="Proteomes" id="UP000562352"/>
    </source>
</evidence>